<dbReference type="OMA" id="FIGCIDG"/>
<keyword evidence="2" id="KW-0808">Transferase</keyword>
<dbReference type="Proteomes" id="UP000002668">
    <property type="component" value="Genome"/>
</dbReference>
<dbReference type="InterPro" id="IPR011009">
    <property type="entry name" value="Kinase-like_dom_sf"/>
</dbReference>
<dbReference type="GeneID" id="13289962"/>
<dbReference type="PANTHER" id="PTHR21310:SF58">
    <property type="entry name" value="AMINOGLYCOSIDE PHOSPHOTRANSFERASE DOMAIN-CONTAINING PROTEIN"/>
    <property type="match status" value="1"/>
</dbReference>
<reference evidence="3" key="1">
    <citation type="journal article" date="2011" name="Nat. Commun.">
        <title>Effector diversification within compartments of the Leptosphaeria maculans genome affected by Repeat-Induced Point mutations.</title>
        <authorList>
            <person name="Rouxel T."/>
            <person name="Grandaubert J."/>
            <person name="Hane J.K."/>
            <person name="Hoede C."/>
            <person name="van de Wouw A.P."/>
            <person name="Couloux A."/>
            <person name="Dominguez V."/>
            <person name="Anthouard V."/>
            <person name="Bally P."/>
            <person name="Bourras S."/>
            <person name="Cozijnsen A.J."/>
            <person name="Ciuffetti L.M."/>
            <person name="Degrave A."/>
            <person name="Dilmaghani A."/>
            <person name="Duret L."/>
            <person name="Fudal I."/>
            <person name="Goodwin S.B."/>
            <person name="Gout L."/>
            <person name="Glaser N."/>
            <person name="Linglin J."/>
            <person name="Kema G.H.J."/>
            <person name="Lapalu N."/>
            <person name="Lawrence C.B."/>
            <person name="May K."/>
            <person name="Meyer M."/>
            <person name="Ollivier B."/>
            <person name="Poulain J."/>
            <person name="Schoch C.L."/>
            <person name="Simon A."/>
            <person name="Spatafora J.W."/>
            <person name="Stachowiak A."/>
            <person name="Turgeon B.G."/>
            <person name="Tyler B.M."/>
            <person name="Vincent D."/>
            <person name="Weissenbach J."/>
            <person name="Amselem J."/>
            <person name="Quesneville H."/>
            <person name="Oliver R.P."/>
            <person name="Wincker P."/>
            <person name="Balesdent M.-H."/>
            <person name="Howlett B.J."/>
        </authorList>
    </citation>
    <scope>NUCLEOTIDE SEQUENCE [LARGE SCALE GENOMIC DNA]</scope>
    <source>
        <strain evidence="3">JN3 / isolate v23.1.3 / race Av1-4-5-6-7-8</strain>
    </source>
</reference>
<evidence type="ECO:0000313" key="2">
    <source>
        <dbReference type="EMBL" id="CBX96513.1"/>
    </source>
</evidence>
<dbReference type="VEuPathDB" id="FungiDB:LEMA_P107780.1"/>
<sequence>MPPKGRHGRVITEDELAQASRFGEFVPVYKVDSTTIVKTGDSVRSAEAAAMKLVRSKTNIPVPEVWNTYIDPITGHTRIVMEFIQGDCLKDVWDKYTPEDKERVIDQLREMFSELRHLKGSFIGSIDGTACEDPIFEEDLGAYGPYNDEAAFNEGIVTALENTLSSGWVSTVCDMVCSLKDHEIVMTHGDFSPRNILVQGTKVVAVLDWEMAGYYPEYWEYVKALYRPAWEDDWIKSGTVNKVLKPYLPELAILLHVNSVGAW</sequence>
<dbReference type="AlphaFoldDB" id="E4ZYI7"/>
<dbReference type="CDD" id="cd05120">
    <property type="entry name" value="APH_ChoK_like"/>
    <property type="match status" value="1"/>
</dbReference>
<dbReference type="OrthoDB" id="2906425at2759"/>
<dbReference type="HOGENOM" id="CLU_021768_3_0_1"/>
<evidence type="ECO:0000259" key="1">
    <source>
        <dbReference type="Pfam" id="PF01636"/>
    </source>
</evidence>
<dbReference type="Pfam" id="PF01636">
    <property type="entry name" value="APH"/>
    <property type="match status" value="1"/>
</dbReference>
<gene>
    <name evidence="2" type="ORF">LEMA_P107780.1</name>
</gene>
<dbReference type="Gene3D" id="3.90.1200.10">
    <property type="match status" value="1"/>
</dbReference>
<dbReference type="RefSeq" id="XP_003839992.1">
    <property type="nucleotide sequence ID" value="XM_003839944.1"/>
</dbReference>
<keyword evidence="3" id="KW-1185">Reference proteome</keyword>
<dbReference type="STRING" id="985895.E4ZYI7"/>
<name>E4ZYI7_LEPMJ</name>
<dbReference type="EMBL" id="FP929129">
    <property type="protein sequence ID" value="CBX96513.1"/>
    <property type="molecule type" value="Genomic_DNA"/>
</dbReference>
<accession>E4ZYI7</accession>
<proteinExistence type="predicted"/>
<dbReference type="InterPro" id="IPR051678">
    <property type="entry name" value="AGP_Transferase"/>
</dbReference>
<organism evidence="3">
    <name type="scientific">Leptosphaeria maculans (strain JN3 / isolate v23.1.3 / race Av1-4-5-6-7-8)</name>
    <name type="common">Blackleg fungus</name>
    <name type="synonym">Phoma lingam</name>
    <dbReference type="NCBI Taxonomy" id="985895"/>
    <lineage>
        <taxon>Eukaryota</taxon>
        <taxon>Fungi</taxon>
        <taxon>Dikarya</taxon>
        <taxon>Ascomycota</taxon>
        <taxon>Pezizomycotina</taxon>
        <taxon>Dothideomycetes</taxon>
        <taxon>Pleosporomycetidae</taxon>
        <taxon>Pleosporales</taxon>
        <taxon>Pleosporineae</taxon>
        <taxon>Leptosphaeriaceae</taxon>
        <taxon>Plenodomus</taxon>
        <taxon>Plenodomus lingam/Leptosphaeria maculans species complex</taxon>
    </lineage>
</organism>
<protein>
    <submittedName>
        <fullName evidence="2">Similar to phosphotransferase enzyme family protein</fullName>
    </submittedName>
</protein>
<evidence type="ECO:0000313" key="3">
    <source>
        <dbReference type="Proteomes" id="UP000002668"/>
    </source>
</evidence>
<dbReference type="PANTHER" id="PTHR21310">
    <property type="entry name" value="AMINOGLYCOSIDE PHOSPHOTRANSFERASE-RELATED-RELATED"/>
    <property type="match status" value="1"/>
</dbReference>
<dbReference type="eggNOG" id="ENOG502SP9R">
    <property type="taxonomic scope" value="Eukaryota"/>
</dbReference>
<dbReference type="SUPFAM" id="SSF56112">
    <property type="entry name" value="Protein kinase-like (PK-like)"/>
    <property type="match status" value="1"/>
</dbReference>
<dbReference type="GO" id="GO:0016740">
    <property type="term" value="F:transferase activity"/>
    <property type="evidence" value="ECO:0007669"/>
    <property type="project" value="UniProtKB-KW"/>
</dbReference>
<dbReference type="InterPro" id="IPR002575">
    <property type="entry name" value="Aminoglycoside_PTrfase"/>
</dbReference>
<dbReference type="InParanoid" id="E4ZYI7"/>
<feature type="domain" description="Aminoglycoside phosphotransferase" evidence="1">
    <location>
        <begin position="46"/>
        <end position="232"/>
    </location>
</feature>